<dbReference type="Proteomes" id="UP001432180">
    <property type="component" value="Chromosome"/>
</dbReference>
<dbReference type="EMBL" id="CP121472">
    <property type="protein sequence ID" value="WPL18738.1"/>
    <property type="molecule type" value="Genomic_DNA"/>
</dbReference>
<dbReference type="RefSeq" id="WP_328984482.1">
    <property type="nucleotide sequence ID" value="NZ_CP121472.1"/>
</dbReference>
<sequence length="73" mass="8104">MLLLDEVDALVGDTLISLVLQLHSGYMQRPALSFPHTLVLCGASDLRDYRIHAPSEFGPITFAMMSLDRCRQG</sequence>
<evidence type="ECO:0000313" key="2">
    <source>
        <dbReference type="Proteomes" id="UP001432180"/>
    </source>
</evidence>
<organism evidence="1 2">
    <name type="scientific">Thiorhodovibrio winogradskyi</name>
    <dbReference type="NCBI Taxonomy" id="77007"/>
    <lineage>
        <taxon>Bacteria</taxon>
        <taxon>Pseudomonadati</taxon>
        <taxon>Pseudomonadota</taxon>
        <taxon>Gammaproteobacteria</taxon>
        <taxon>Chromatiales</taxon>
        <taxon>Chromatiaceae</taxon>
        <taxon>Thiorhodovibrio</taxon>
    </lineage>
</organism>
<protein>
    <recommendedName>
        <fullName evidence="3">ATPase AAA-type core domain-containing protein</fullName>
    </recommendedName>
</protein>
<accession>A0ABZ0SDN8</accession>
<reference evidence="1 2" key="1">
    <citation type="journal article" date="2023" name="Microorganisms">
        <title>Thiorhodovibrio frisius and Trv. litoralis spp. nov., Two Novel Members from a Clade of Fastidious Purple Sulfur Bacteria That Exhibit Unique Red-Shifted Light-Harvesting Capabilities.</title>
        <authorList>
            <person name="Methner A."/>
            <person name="Kuzyk S.B."/>
            <person name="Petersen J."/>
            <person name="Bauer S."/>
            <person name="Brinkmann H."/>
            <person name="Sichau K."/>
            <person name="Wanner G."/>
            <person name="Wolf J."/>
            <person name="Neumann-Schaal M."/>
            <person name="Henke P."/>
            <person name="Tank M."/>
            <person name="Sproer C."/>
            <person name="Bunk B."/>
            <person name="Overmann J."/>
        </authorList>
    </citation>
    <scope>NUCLEOTIDE SEQUENCE [LARGE SCALE GENOMIC DNA]</scope>
    <source>
        <strain evidence="1 2">DSM 6702</strain>
    </source>
</reference>
<name>A0ABZ0SDN8_9GAMM</name>
<evidence type="ECO:0008006" key="3">
    <source>
        <dbReference type="Google" id="ProtNLM"/>
    </source>
</evidence>
<gene>
    <name evidence="1" type="ORF">Thiowin_03828</name>
</gene>
<evidence type="ECO:0000313" key="1">
    <source>
        <dbReference type="EMBL" id="WPL18738.1"/>
    </source>
</evidence>
<proteinExistence type="predicted"/>
<keyword evidence="2" id="KW-1185">Reference proteome</keyword>